<dbReference type="SMART" id="SM00382">
    <property type="entry name" value="AAA"/>
    <property type="match status" value="1"/>
</dbReference>
<dbReference type="Pfam" id="PF00005">
    <property type="entry name" value="ABC_tran"/>
    <property type="match status" value="1"/>
</dbReference>
<evidence type="ECO:0000259" key="4">
    <source>
        <dbReference type="PROSITE" id="PS50893"/>
    </source>
</evidence>
<keyword evidence="1" id="KW-0813">Transport</keyword>
<dbReference type="SUPFAM" id="SSF52540">
    <property type="entry name" value="P-loop containing nucleoside triphosphate hydrolases"/>
    <property type="match status" value="1"/>
</dbReference>
<keyword evidence="5" id="KW-0378">Hydrolase</keyword>
<dbReference type="Gene3D" id="3.40.50.300">
    <property type="entry name" value="P-loop containing nucleotide triphosphate hydrolases"/>
    <property type="match status" value="1"/>
</dbReference>
<dbReference type="GO" id="GO:0005524">
    <property type="term" value="F:ATP binding"/>
    <property type="evidence" value="ECO:0007669"/>
    <property type="project" value="UniProtKB-KW"/>
</dbReference>
<dbReference type="InterPro" id="IPR027417">
    <property type="entry name" value="P-loop_NTPase"/>
</dbReference>
<reference evidence="6" key="1">
    <citation type="submission" date="2018-03" db="EMBL/GenBank/DDBJ databases">
        <authorList>
            <person name="Rodrigo-Torres L."/>
            <person name="Arahal R. D."/>
            <person name="Lucena T."/>
        </authorList>
    </citation>
    <scope>NUCLEOTIDE SEQUENCE [LARGE SCALE GENOMIC DNA]</scope>
    <source>
        <strain evidence="6">CECT 7615</strain>
    </source>
</reference>
<dbReference type="OrthoDB" id="9806149at2"/>
<keyword evidence="2" id="KW-0547">Nucleotide-binding</keyword>
<keyword evidence="3 5" id="KW-0067">ATP-binding</keyword>
<dbReference type="AlphaFoldDB" id="A0A2R8CES9"/>
<protein>
    <submittedName>
        <fullName evidence="5">Lipopolysaccharide export system ATP-binding protein LptB</fullName>
        <ecNumber evidence="5">3.6.3.-</ecNumber>
    </submittedName>
</protein>
<evidence type="ECO:0000256" key="2">
    <source>
        <dbReference type="ARBA" id="ARBA00022741"/>
    </source>
</evidence>
<name>A0A2R8CES9_9RHOB</name>
<dbReference type="GO" id="GO:0005886">
    <property type="term" value="C:plasma membrane"/>
    <property type="evidence" value="ECO:0007669"/>
    <property type="project" value="TreeGrafter"/>
</dbReference>
<evidence type="ECO:0000256" key="1">
    <source>
        <dbReference type="ARBA" id="ARBA00022448"/>
    </source>
</evidence>
<sequence length="243" mass="26342">MTVALEVSGLVKRFGGLVATNDLSFSLKEGESLGLIGPNGAGKTTVFSQIMGELRQNSGTIKLFGQEISAQSTPQRIRAGVSRTYQIPRPFGDMNVAENIRVGLMPDNIWRMIVSPPDTERERELALSVGFAEADLERLPSELAMGDLRKLEMARTMATAPRVMLLDEVFAGLTVGEIAQISDLIQSMRKDGMTFLIVSHDLPALEPLIDRAIAIERGTMIAEGTFSEVMNDKAVQASYPGSA</sequence>
<proteinExistence type="predicted"/>
<dbReference type="PROSITE" id="PS50893">
    <property type="entry name" value="ABC_TRANSPORTER_2"/>
    <property type="match status" value="1"/>
</dbReference>
<evidence type="ECO:0000256" key="3">
    <source>
        <dbReference type="ARBA" id="ARBA00022840"/>
    </source>
</evidence>
<organism evidence="5 6">
    <name type="scientific">Falsiruegeria mediterranea M17</name>
    <dbReference type="NCBI Taxonomy" id="1200281"/>
    <lineage>
        <taxon>Bacteria</taxon>
        <taxon>Pseudomonadati</taxon>
        <taxon>Pseudomonadota</taxon>
        <taxon>Alphaproteobacteria</taxon>
        <taxon>Rhodobacterales</taxon>
        <taxon>Roseobacteraceae</taxon>
        <taxon>Falsiruegeria</taxon>
    </lineage>
</organism>
<dbReference type="GO" id="GO:0016887">
    <property type="term" value="F:ATP hydrolysis activity"/>
    <property type="evidence" value="ECO:0007669"/>
    <property type="project" value="InterPro"/>
</dbReference>
<dbReference type="EMBL" id="ONZG01000014">
    <property type="protein sequence ID" value="SPJ30935.1"/>
    <property type="molecule type" value="Genomic_DNA"/>
</dbReference>
<dbReference type="InterPro" id="IPR051120">
    <property type="entry name" value="ABC_AA/LPS_Transport"/>
</dbReference>
<keyword evidence="6" id="KW-1185">Reference proteome</keyword>
<evidence type="ECO:0000313" key="6">
    <source>
        <dbReference type="Proteomes" id="UP000244898"/>
    </source>
</evidence>
<dbReference type="PANTHER" id="PTHR45772">
    <property type="entry name" value="CONSERVED COMPONENT OF ABC TRANSPORTER FOR NATURAL AMINO ACIDS-RELATED"/>
    <property type="match status" value="1"/>
</dbReference>
<dbReference type="InterPro" id="IPR003439">
    <property type="entry name" value="ABC_transporter-like_ATP-bd"/>
</dbReference>
<evidence type="ECO:0000313" key="5">
    <source>
        <dbReference type="EMBL" id="SPJ30935.1"/>
    </source>
</evidence>
<dbReference type="PANTHER" id="PTHR45772:SF9">
    <property type="entry name" value="CONSERVED COMPONENT OF ABC TRANSPORTER FOR NATURAL AMINO ACIDS"/>
    <property type="match status" value="1"/>
</dbReference>
<dbReference type="RefSeq" id="WP_108791877.1">
    <property type="nucleotide sequence ID" value="NZ_ONZG01000014.1"/>
</dbReference>
<dbReference type="InterPro" id="IPR003593">
    <property type="entry name" value="AAA+_ATPase"/>
</dbReference>
<dbReference type="EC" id="3.6.3.-" evidence="5"/>
<dbReference type="Proteomes" id="UP000244898">
    <property type="component" value="Unassembled WGS sequence"/>
</dbReference>
<feature type="domain" description="ABC transporter" evidence="4">
    <location>
        <begin position="5"/>
        <end position="242"/>
    </location>
</feature>
<accession>A0A2R8CES9</accession>
<gene>
    <name evidence="5" type="primary">lptB_6</name>
    <name evidence="5" type="ORF">TRM7615_04472</name>
</gene>